<evidence type="ECO:0000259" key="14">
    <source>
        <dbReference type="SMART" id="SM00013"/>
    </source>
</evidence>
<keyword evidence="7" id="KW-0433">Leucine-rich repeat</keyword>
<keyword evidence="11" id="KW-0654">Proteoglycan</keyword>
<dbReference type="AlphaFoldDB" id="A0ABD0WFL1"/>
<evidence type="ECO:0000256" key="7">
    <source>
        <dbReference type="ARBA" id="ARBA00022614"/>
    </source>
</evidence>
<evidence type="ECO:0000256" key="13">
    <source>
        <dbReference type="ARBA" id="ARBA00023180"/>
    </source>
</evidence>
<evidence type="ECO:0000256" key="12">
    <source>
        <dbReference type="ARBA" id="ARBA00023157"/>
    </source>
</evidence>
<evidence type="ECO:0000256" key="4">
    <source>
        <dbReference type="ARBA" id="ARBA00013370"/>
    </source>
</evidence>
<feature type="domain" description="LRRNT" evidence="14">
    <location>
        <begin position="67"/>
        <end position="101"/>
    </location>
</feature>
<evidence type="ECO:0000256" key="8">
    <source>
        <dbReference type="ARBA" id="ARBA00022641"/>
    </source>
</evidence>
<gene>
    <name evidence="15" type="ORF">UPYG_G00348680</name>
</gene>
<dbReference type="FunFam" id="3.80.10.10:FF:000073">
    <property type="entry name" value="Lumican"/>
    <property type="match status" value="1"/>
</dbReference>
<evidence type="ECO:0000256" key="10">
    <source>
        <dbReference type="ARBA" id="ARBA00022737"/>
    </source>
</evidence>
<keyword evidence="12" id="KW-1015">Disulfide bond</keyword>
<name>A0ABD0WFL1_UMBPY</name>
<accession>A0ABD0WFL1</accession>
<proteinExistence type="inferred from homology"/>
<keyword evidence="9" id="KW-0732">Signal</keyword>
<comment type="subunit">
    <text evidence="3">Binds to laminin.</text>
</comment>
<dbReference type="Pfam" id="PF00560">
    <property type="entry name" value="LRR_1"/>
    <property type="match status" value="1"/>
</dbReference>
<organism evidence="15 16">
    <name type="scientific">Umbra pygmaea</name>
    <name type="common">Eastern mudminnow</name>
    <dbReference type="NCBI Taxonomy" id="75934"/>
    <lineage>
        <taxon>Eukaryota</taxon>
        <taxon>Metazoa</taxon>
        <taxon>Chordata</taxon>
        <taxon>Craniata</taxon>
        <taxon>Vertebrata</taxon>
        <taxon>Euteleostomi</taxon>
        <taxon>Actinopterygii</taxon>
        <taxon>Neopterygii</taxon>
        <taxon>Teleostei</taxon>
        <taxon>Protacanthopterygii</taxon>
        <taxon>Esociformes</taxon>
        <taxon>Umbridae</taxon>
        <taxon>Umbra</taxon>
    </lineage>
</organism>
<keyword evidence="16" id="KW-1185">Reference proteome</keyword>
<dbReference type="InterPro" id="IPR003591">
    <property type="entry name" value="Leu-rich_rpt_typical-subtyp"/>
</dbReference>
<dbReference type="InterPro" id="IPR001611">
    <property type="entry name" value="Leu-rich_rpt"/>
</dbReference>
<dbReference type="PROSITE" id="PS51450">
    <property type="entry name" value="LRR"/>
    <property type="match status" value="1"/>
</dbReference>
<keyword evidence="6" id="KW-0272">Extracellular matrix</keyword>
<keyword evidence="8" id="KW-0765">Sulfation</keyword>
<evidence type="ECO:0000313" key="16">
    <source>
        <dbReference type="Proteomes" id="UP001557470"/>
    </source>
</evidence>
<keyword evidence="13" id="KW-0325">Glycoprotein</keyword>
<dbReference type="Gene3D" id="3.80.10.10">
    <property type="entry name" value="Ribonuclease Inhibitor"/>
    <property type="match status" value="2"/>
</dbReference>
<dbReference type="SMART" id="SM00013">
    <property type="entry name" value="LRRNT"/>
    <property type="match status" value="1"/>
</dbReference>
<dbReference type="SMART" id="SM00369">
    <property type="entry name" value="LRR_TYP"/>
    <property type="match status" value="7"/>
</dbReference>
<sequence>MYRDIWLFSTTLSLPADLPSHTQRERESRAMFPLRIPILTMLVCLTVGQYYDYDYEPASQLGQSSANCAPECVCPIHFPTAMYCDSRNLKFVPTVPSGIKYLYLQNNQIKEIKAGVFDNVTADLRWLVLDQNQITSDKIAKGSIDKLTGLNKLFFSQNNLTEAVIPPSKSLDELKMMQNQLTKIPKGSFNGMKNLTSVDFQHNKLTTESLNGLFKNLNSLVSIDVTHNKLKKLPSGLPSSLEVFYADHNEITSIASGDLKELPKLAYLRLAYNKLTDASIPAGVFNVTNLMELDLSYNKLKSIPEVNEQLEHLYLQVNQINKFDLASICKFSGPLNYSRLKHLRLDGNNITHADLPDESSSCLRQASDIIFD</sequence>
<dbReference type="SMART" id="SM00365">
    <property type="entry name" value="LRR_SD22"/>
    <property type="match status" value="5"/>
</dbReference>
<dbReference type="EMBL" id="JAGEUA010000011">
    <property type="protein sequence ID" value="KAL0963027.1"/>
    <property type="molecule type" value="Genomic_DNA"/>
</dbReference>
<reference evidence="15 16" key="1">
    <citation type="submission" date="2024-06" db="EMBL/GenBank/DDBJ databases">
        <authorList>
            <person name="Pan Q."/>
            <person name="Wen M."/>
            <person name="Jouanno E."/>
            <person name="Zahm M."/>
            <person name="Klopp C."/>
            <person name="Cabau C."/>
            <person name="Louis A."/>
            <person name="Berthelot C."/>
            <person name="Parey E."/>
            <person name="Roest Crollius H."/>
            <person name="Montfort J."/>
            <person name="Robinson-Rechavi M."/>
            <person name="Bouchez O."/>
            <person name="Lampietro C."/>
            <person name="Lopez Roques C."/>
            <person name="Donnadieu C."/>
            <person name="Postlethwait J."/>
            <person name="Bobe J."/>
            <person name="Verreycken H."/>
            <person name="Guiguen Y."/>
        </authorList>
    </citation>
    <scope>NUCLEOTIDE SEQUENCE [LARGE SCALE GENOMIC DNA]</scope>
    <source>
        <strain evidence="15">Up_M1</strain>
        <tissue evidence="15">Testis</tissue>
    </source>
</reference>
<dbReference type="Proteomes" id="UP001557470">
    <property type="component" value="Unassembled WGS sequence"/>
</dbReference>
<comment type="caution">
    <text evidence="15">The sequence shown here is derived from an EMBL/GenBank/DDBJ whole genome shotgun (WGS) entry which is preliminary data.</text>
</comment>
<keyword evidence="10" id="KW-0677">Repeat</keyword>
<comment type="subcellular location">
    <subcellularLocation>
        <location evidence="1">Secreted</location>
        <location evidence="1">Extracellular space</location>
        <location evidence="1">Extracellular matrix</location>
    </subcellularLocation>
</comment>
<protein>
    <recommendedName>
        <fullName evidence="4">Lumican</fullName>
    </recommendedName>
</protein>
<dbReference type="InterPro" id="IPR050333">
    <property type="entry name" value="SLRP"/>
</dbReference>
<dbReference type="PANTHER" id="PTHR45712">
    <property type="entry name" value="AGAP008170-PA"/>
    <property type="match status" value="1"/>
</dbReference>
<dbReference type="Pfam" id="PF13855">
    <property type="entry name" value="LRR_8"/>
    <property type="match status" value="2"/>
</dbReference>
<dbReference type="PANTHER" id="PTHR45712:SF6">
    <property type="entry name" value="LUMICAN"/>
    <property type="match status" value="1"/>
</dbReference>
<dbReference type="InterPro" id="IPR000372">
    <property type="entry name" value="LRRNT"/>
</dbReference>
<evidence type="ECO:0000313" key="15">
    <source>
        <dbReference type="EMBL" id="KAL0963027.1"/>
    </source>
</evidence>
<keyword evidence="5" id="KW-0964">Secreted</keyword>
<evidence type="ECO:0000256" key="11">
    <source>
        <dbReference type="ARBA" id="ARBA00022974"/>
    </source>
</evidence>
<dbReference type="InterPro" id="IPR032675">
    <property type="entry name" value="LRR_dom_sf"/>
</dbReference>
<evidence type="ECO:0000256" key="1">
    <source>
        <dbReference type="ARBA" id="ARBA00004498"/>
    </source>
</evidence>
<evidence type="ECO:0000256" key="3">
    <source>
        <dbReference type="ARBA" id="ARBA00011719"/>
    </source>
</evidence>
<dbReference type="Pfam" id="PF01462">
    <property type="entry name" value="LRRNT"/>
    <property type="match status" value="1"/>
</dbReference>
<evidence type="ECO:0000256" key="9">
    <source>
        <dbReference type="ARBA" id="ARBA00022729"/>
    </source>
</evidence>
<evidence type="ECO:0000256" key="2">
    <source>
        <dbReference type="ARBA" id="ARBA00005818"/>
    </source>
</evidence>
<dbReference type="SUPFAM" id="SSF52058">
    <property type="entry name" value="L domain-like"/>
    <property type="match status" value="1"/>
</dbReference>
<comment type="similarity">
    <text evidence="2">Belongs to the small leucine-rich proteoglycan (SLRP) family. SLRP class II subfamily.</text>
</comment>
<evidence type="ECO:0000256" key="6">
    <source>
        <dbReference type="ARBA" id="ARBA00022530"/>
    </source>
</evidence>
<evidence type="ECO:0000256" key="5">
    <source>
        <dbReference type="ARBA" id="ARBA00022525"/>
    </source>
</evidence>